<comment type="caution">
    <text evidence="3">The sequence shown here is derived from an EMBL/GenBank/DDBJ whole genome shotgun (WGS) entry which is preliminary data.</text>
</comment>
<keyword evidence="2" id="KW-0472">Membrane</keyword>
<evidence type="ECO:0000256" key="2">
    <source>
        <dbReference type="SAM" id="Phobius"/>
    </source>
</evidence>
<sequence length="105" mass="10600">MTTPPPPGADPHPRPGASQTPPRVPTLGEASREVGRGLGQGLLELVMWVVAVAVVVGGPALLGWWLGGGWGAVVGALLGAAVLGVTFVVLILKGVSLAAVVLRRR</sequence>
<keyword evidence="4" id="KW-1185">Reference proteome</keyword>
<gene>
    <name evidence="3" type="ORF">N869_16965</name>
</gene>
<evidence type="ECO:0000313" key="4">
    <source>
        <dbReference type="Proteomes" id="UP000054314"/>
    </source>
</evidence>
<dbReference type="EMBL" id="AXCZ01000096">
    <property type="protein sequence ID" value="KGM12332.1"/>
    <property type="molecule type" value="Genomic_DNA"/>
</dbReference>
<accession>A0A0A0BXC6</accession>
<dbReference type="RefSeq" id="WP_035060783.1">
    <property type="nucleotide sequence ID" value="NZ_AXCZ01000096.1"/>
</dbReference>
<protein>
    <submittedName>
        <fullName evidence="3">Uncharacterized protein</fullName>
    </submittedName>
</protein>
<keyword evidence="2" id="KW-0812">Transmembrane</keyword>
<reference evidence="3 4" key="1">
    <citation type="submission" date="2013-08" db="EMBL/GenBank/DDBJ databases">
        <title>Genome sequencing of Cellulomonas bogoriensis 69B4.</title>
        <authorList>
            <person name="Chen F."/>
            <person name="Li Y."/>
            <person name="Wang G."/>
        </authorList>
    </citation>
    <scope>NUCLEOTIDE SEQUENCE [LARGE SCALE GENOMIC DNA]</scope>
    <source>
        <strain evidence="3 4">69B4</strain>
    </source>
</reference>
<name>A0A0A0BXC6_9CELL</name>
<evidence type="ECO:0000256" key="1">
    <source>
        <dbReference type="SAM" id="MobiDB-lite"/>
    </source>
</evidence>
<feature type="transmembrane region" description="Helical" evidence="2">
    <location>
        <begin position="45"/>
        <end position="66"/>
    </location>
</feature>
<dbReference type="Proteomes" id="UP000054314">
    <property type="component" value="Unassembled WGS sequence"/>
</dbReference>
<dbReference type="AlphaFoldDB" id="A0A0A0BXC6"/>
<proteinExistence type="predicted"/>
<feature type="transmembrane region" description="Helical" evidence="2">
    <location>
        <begin position="72"/>
        <end position="102"/>
    </location>
</feature>
<evidence type="ECO:0000313" key="3">
    <source>
        <dbReference type="EMBL" id="KGM12332.1"/>
    </source>
</evidence>
<organism evidence="3 4">
    <name type="scientific">Cellulomonas bogoriensis 69B4 = DSM 16987</name>
    <dbReference type="NCBI Taxonomy" id="1386082"/>
    <lineage>
        <taxon>Bacteria</taxon>
        <taxon>Bacillati</taxon>
        <taxon>Actinomycetota</taxon>
        <taxon>Actinomycetes</taxon>
        <taxon>Micrococcales</taxon>
        <taxon>Cellulomonadaceae</taxon>
        <taxon>Cellulomonas</taxon>
    </lineage>
</organism>
<feature type="region of interest" description="Disordered" evidence="1">
    <location>
        <begin position="1"/>
        <end position="29"/>
    </location>
</feature>
<feature type="compositionally biased region" description="Pro residues" evidence="1">
    <location>
        <begin position="1"/>
        <end position="10"/>
    </location>
</feature>
<keyword evidence="2" id="KW-1133">Transmembrane helix</keyword>